<name>A0A2T2NAP6_CORCC</name>
<dbReference type="CDD" id="cd00920">
    <property type="entry name" value="Cupredoxin"/>
    <property type="match status" value="1"/>
</dbReference>
<protein>
    <recommendedName>
        <fullName evidence="4">Cupredoxin</fullName>
    </recommendedName>
</protein>
<feature type="signal peptide" evidence="1">
    <location>
        <begin position="1"/>
        <end position="18"/>
    </location>
</feature>
<organism evidence="2 3">
    <name type="scientific">Corynespora cassiicola Philippines</name>
    <dbReference type="NCBI Taxonomy" id="1448308"/>
    <lineage>
        <taxon>Eukaryota</taxon>
        <taxon>Fungi</taxon>
        <taxon>Dikarya</taxon>
        <taxon>Ascomycota</taxon>
        <taxon>Pezizomycotina</taxon>
        <taxon>Dothideomycetes</taxon>
        <taxon>Pleosporomycetidae</taxon>
        <taxon>Pleosporales</taxon>
        <taxon>Corynesporascaceae</taxon>
        <taxon>Corynespora</taxon>
    </lineage>
</organism>
<keyword evidence="1" id="KW-0732">Signal</keyword>
<dbReference type="OrthoDB" id="5415867at2759"/>
<dbReference type="Proteomes" id="UP000240883">
    <property type="component" value="Unassembled WGS sequence"/>
</dbReference>
<evidence type="ECO:0000313" key="3">
    <source>
        <dbReference type="Proteomes" id="UP000240883"/>
    </source>
</evidence>
<keyword evidence="3" id="KW-1185">Reference proteome</keyword>
<dbReference type="PANTHER" id="PTHR34883">
    <property type="entry name" value="SERINE-RICH PROTEIN, PUTATIVE-RELATED-RELATED"/>
    <property type="match status" value="1"/>
</dbReference>
<proteinExistence type="predicted"/>
<reference evidence="2 3" key="1">
    <citation type="journal article" date="2018" name="Front. Microbiol.">
        <title>Genome-Wide Analysis of Corynespora cassiicola Leaf Fall Disease Putative Effectors.</title>
        <authorList>
            <person name="Lopez D."/>
            <person name="Ribeiro S."/>
            <person name="Label P."/>
            <person name="Fumanal B."/>
            <person name="Venisse J.S."/>
            <person name="Kohler A."/>
            <person name="de Oliveira R.R."/>
            <person name="Labutti K."/>
            <person name="Lipzen A."/>
            <person name="Lail K."/>
            <person name="Bauer D."/>
            <person name="Ohm R.A."/>
            <person name="Barry K.W."/>
            <person name="Spatafora J."/>
            <person name="Grigoriev I.V."/>
            <person name="Martin F.M."/>
            <person name="Pujade-Renaud V."/>
        </authorList>
    </citation>
    <scope>NUCLEOTIDE SEQUENCE [LARGE SCALE GENOMIC DNA]</scope>
    <source>
        <strain evidence="2 3">Philippines</strain>
    </source>
</reference>
<dbReference type="InterPro" id="IPR052953">
    <property type="entry name" value="Ser-rich/MCO-related"/>
</dbReference>
<evidence type="ECO:0000256" key="1">
    <source>
        <dbReference type="SAM" id="SignalP"/>
    </source>
</evidence>
<accession>A0A2T2NAP6</accession>
<dbReference type="InterPro" id="IPR008972">
    <property type="entry name" value="Cupredoxin"/>
</dbReference>
<dbReference type="AlphaFoldDB" id="A0A2T2NAP6"/>
<dbReference type="STRING" id="1448308.A0A2T2NAP6"/>
<dbReference type="SUPFAM" id="SSF49503">
    <property type="entry name" value="Cupredoxins"/>
    <property type="match status" value="1"/>
</dbReference>
<dbReference type="PANTHER" id="PTHR34883:SF15">
    <property type="entry name" value="EXTRACELLULAR SERINE-RICH PROTEIN"/>
    <property type="match status" value="1"/>
</dbReference>
<sequence length="178" mass="19002">MVAFTSIVAAAVIGLASAAPSVGVRSTGVVHRITAGSTVENGGLHFEPQNVVAEIGDEIEFHFLPKAHSVVQSSFDKPCVPLAGGNGVFSGFNFNTTAGEAPNVFKFIVQNKEPFWYYCSQTNGNHCQSGMSGVINQNFNSDKTLTKYKQNAINTVTVQPAQNPAQFQGGWIEPNKPL</sequence>
<dbReference type="EMBL" id="KZ678141">
    <property type="protein sequence ID" value="PSN62493.1"/>
    <property type="molecule type" value="Genomic_DNA"/>
</dbReference>
<feature type="chain" id="PRO_5015488479" description="Cupredoxin" evidence="1">
    <location>
        <begin position="19"/>
        <end position="178"/>
    </location>
</feature>
<evidence type="ECO:0000313" key="2">
    <source>
        <dbReference type="EMBL" id="PSN62493.1"/>
    </source>
</evidence>
<evidence type="ECO:0008006" key="4">
    <source>
        <dbReference type="Google" id="ProtNLM"/>
    </source>
</evidence>
<gene>
    <name evidence="2" type="ORF">BS50DRAFT_603204</name>
</gene>
<dbReference type="Gene3D" id="2.60.40.420">
    <property type="entry name" value="Cupredoxins - blue copper proteins"/>
    <property type="match status" value="1"/>
</dbReference>